<proteinExistence type="predicted"/>
<dbReference type="PANTHER" id="PTHR10106">
    <property type="entry name" value="CYTOCHROME B561-RELATED"/>
    <property type="match status" value="1"/>
</dbReference>
<evidence type="ECO:0000256" key="7">
    <source>
        <dbReference type="ARBA" id="ARBA00022982"/>
    </source>
</evidence>
<keyword evidence="8" id="KW-1133">Transmembrane helix</keyword>
<organism evidence="11 12">
    <name type="scientific">Paramuricea clavata</name>
    <name type="common">Red gorgonian</name>
    <name type="synonym">Violescent sea-whip</name>
    <dbReference type="NCBI Taxonomy" id="317549"/>
    <lineage>
        <taxon>Eukaryota</taxon>
        <taxon>Metazoa</taxon>
        <taxon>Cnidaria</taxon>
        <taxon>Anthozoa</taxon>
        <taxon>Octocorallia</taxon>
        <taxon>Malacalcyonacea</taxon>
        <taxon>Plexauridae</taxon>
        <taxon>Paramuricea</taxon>
    </lineage>
</organism>
<name>A0A6S7FQ88_PARCT</name>
<evidence type="ECO:0000256" key="9">
    <source>
        <dbReference type="ARBA" id="ARBA00023004"/>
    </source>
</evidence>
<evidence type="ECO:0000313" key="12">
    <source>
        <dbReference type="Proteomes" id="UP001152795"/>
    </source>
</evidence>
<dbReference type="InterPro" id="IPR006593">
    <property type="entry name" value="Cyt_b561/ferric_Rdtase_TM"/>
</dbReference>
<dbReference type="Gene3D" id="1.20.120.1770">
    <property type="match status" value="1"/>
</dbReference>
<reference evidence="11" key="1">
    <citation type="submission" date="2020-04" db="EMBL/GenBank/DDBJ databases">
        <authorList>
            <person name="Alioto T."/>
            <person name="Alioto T."/>
            <person name="Gomez Garrido J."/>
        </authorList>
    </citation>
    <scope>NUCLEOTIDE SEQUENCE</scope>
    <source>
        <strain evidence="11">A484AB</strain>
    </source>
</reference>
<evidence type="ECO:0000313" key="11">
    <source>
        <dbReference type="EMBL" id="CAB3979052.1"/>
    </source>
</evidence>
<keyword evidence="10" id="KW-0472">Membrane</keyword>
<accession>A0A6S7FQ88</accession>
<dbReference type="OrthoDB" id="7474049at2759"/>
<dbReference type="GO" id="GO:0016020">
    <property type="term" value="C:membrane"/>
    <property type="evidence" value="ECO:0007669"/>
    <property type="project" value="UniProtKB-SubCell"/>
</dbReference>
<dbReference type="GO" id="GO:0046872">
    <property type="term" value="F:metal ion binding"/>
    <property type="evidence" value="ECO:0007669"/>
    <property type="project" value="UniProtKB-KW"/>
</dbReference>
<evidence type="ECO:0000256" key="3">
    <source>
        <dbReference type="ARBA" id="ARBA00022448"/>
    </source>
</evidence>
<evidence type="ECO:0000256" key="4">
    <source>
        <dbReference type="ARBA" id="ARBA00022617"/>
    </source>
</evidence>
<dbReference type="AlphaFoldDB" id="A0A6S7FQ88"/>
<keyword evidence="9" id="KW-0408">Iron</keyword>
<keyword evidence="7" id="KW-0249">Electron transport</keyword>
<dbReference type="PANTHER" id="PTHR10106:SF0">
    <property type="entry name" value="LD36721P"/>
    <property type="match status" value="1"/>
</dbReference>
<comment type="subcellular location">
    <subcellularLocation>
        <location evidence="2">Membrane</location>
        <topology evidence="2">Multi-pass membrane protein</topology>
    </subcellularLocation>
</comment>
<evidence type="ECO:0000256" key="6">
    <source>
        <dbReference type="ARBA" id="ARBA00022723"/>
    </source>
</evidence>
<evidence type="ECO:0000256" key="8">
    <source>
        <dbReference type="ARBA" id="ARBA00022989"/>
    </source>
</evidence>
<dbReference type="GO" id="GO:0016491">
    <property type="term" value="F:oxidoreductase activity"/>
    <property type="evidence" value="ECO:0007669"/>
    <property type="project" value="InterPro"/>
</dbReference>
<dbReference type="Pfam" id="PF03188">
    <property type="entry name" value="Cytochrom_B561"/>
    <property type="match status" value="1"/>
</dbReference>
<dbReference type="EMBL" id="CACRXK020000163">
    <property type="protein sequence ID" value="CAB3979052.1"/>
    <property type="molecule type" value="Genomic_DNA"/>
</dbReference>
<keyword evidence="6" id="KW-0479">Metal-binding</keyword>
<dbReference type="PROSITE" id="PS50939">
    <property type="entry name" value="CYTOCHROME_B561"/>
    <property type="match status" value="1"/>
</dbReference>
<keyword evidence="12" id="KW-1185">Reference proteome</keyword>
<dbReference type="CDD" id="cd08554">
    <property type="entry name" value="Cyt_b561"/>
    <property type="match status" value="1"/>
</dbReference>
<evidence type="ECO:0000256" key="10">
    <source>
        <dbReference type="ARBA" id="ARBA00023136"/>
    </source>
</evidence>
<evidence type="ECO:0000256" key="2">
    <source>
        <dbReference type="ARBA" id="ARBA00004141"/>
    </source>
</evidence>
<keyword evidence="4" id="KW-0349">Heme</keyword>
<comment type="cofactor">
    <cofactor evidence="1">
        <name>heme b</name>
        <dbReference type="ChEBI" id="CHEBI:60344"/>
    </cofactor>
</comment>
<keyword evidence="5" id="KW-0812">Transmembrane</keyword>
<keyword evidence="3" id="KW-0813">Transport</keyword>
<dbReference type="InterPro" id="IPR043205">
    <property type="entry name" value="CYB561/CYBRD1-like"/>
</dbReference>
<evidence type="ECO:0000256" key="1">
    <source>
        <dbReference type="ARBA" id="ARBA00001970"/>
    </source>
</evidence>
<sequence length="221" mass="24980">MASNKRIKTAAVISWILSITAIALVIYWMVHYNDGYKVDIWHFRDARIFNYHPLFMVIAFIFLAPTGAAVYRLSPSFISKFWQKIIHFSIQFTALIFASVGLAAVIKVHNDYGKNNFINVHSCLYELIGVTLLLPTGNRMSIYGLYHPPRHNYLDSDLLDYLINISDDVLDKYPDTVIVCGGDLNSLDIKHLEELSGWDAMVGVTHVWITALFSGYSASVG</sequence>
<dbReference type="Proteomes" id="UP001152795">
    <property type="component" value="Unassembled WGS sequence"/>
</dbReference>
<evidence type="ECO:0000256" key="5">
    <source>
        <dbReference type="ARBA" id="ARBA00022692"/>
    </source>
</evidence>
<protein>
    <submittedName>
        <fullName evidence="11">Cytochrome b561-like isoform X1</fullName>
    </submittedName>
</protein>
<dbReference type="SMART" id="SM00665">
    <property type="entry name" value="B561"/>
    <property type="match status" value="1"/>
</dbReference>
<gene>
    <name evidence="11" type="ORF">PACLA_8A057356</name>
</gene>
<comment type="caution">
    <text evidence="11">The sequence shown here is derived from an EMBL/GenBank/DDBJ whole genome shotgun (WGS) entry which is preliminary data.</text>
</comment>